<dbReference type="Gene3D" id="3.40.140.10">
    <property type="entry name" value="Cytidine Deaminase, domain 2"/>
    <property type="match status" value="1"/>
</dbReference>
<protein>
    <submittedName>
        <fullName evidence="7">DNA repair protein RadC</fullName>
    </submittedName>
</protein>
<evidence type="ECO:0000256" key="3">
    <source>
        <dbReference type="ARBA" id="ARBA00022801"/>
    </source>
</evidence>
<keyword evidence="2" id="KW-0479">Metal-binding</keyword>
<proteinExistence type="predicted"/>
<sequence length="152" mass="16993">MVQNKLSRVAEIQVIYKPHYNTQNRPKITNASLAYKLFLAQWSMDKIEYLEEFKMMLLSRSNRVLGIVDISTDGISKTVADPKVIFGIALKAAASGIILCHNHPSGALEPGSDNIKVAEKLCWGAKILEIEIVDYLIISKNSFYSYSDEGLL</sequence>
<dbReference type="InterPro" id="IPR020891">
    <property type="entry name" value="UPF0758_CS"/>
</dbReference>
<dbReference type="HOGENOM" id="CLU_073529_3_0_10"/>
<evidence type="ECO:0000256" key="2">
    <source>
        <dbReference type="ARBA" id="ARBA00022723"/>
    </source>
</evidence>
<keyword evidence="5" id="KW-0482">Metalloprotease</keyword>
<dbReference type="InterPro" id="IPR037518">
    <property type="entry name" value="MPN"/>
</dbReference>
<evidence type="ECO:0000313" key="7">
    <source>
        <dbReference type="EMBL" id="ACU04355.1"/>
    </source>
</evidence>
<gene>
    <name evidence="7" type="ordered locus">Phep_2151</name>
</gene>
<dbReference type="Proteomes" id="UP000000852">
    <property type="component" value="Chromosome"/>
</dbReference>
<name>C6XXT7_PEDHD</name>
<dbReference type="PROSITE" id="PS01302">
    <property type="entry name" value="UPF0758"/>
    <property type="match status" value="1"/>
</dbReference>
<dbReference type="RefSeq" id="WP_015807968.1">
    <property type="nucleotide sequence ID" value="NC_013061.1"/>
</dbReference>
<evidence type="ECO:0000313" key="8">
    <source>
        <dbReference type="Proteomes" id="UP000000852"/>
    </source>
</evidence>
<dbReference type="PROSITE" id="PS50249">
    <property type="entry name" value="MPN"/>
    <property type="match status" value="1"/>
</dbReference>
<dbReference type="PANTHER" id="PTHR30471">
    <property type="entry name" value="DNA REPAIR PROTEIN RADC"/>
    <property type="match status" value="1"/>
</dbReference>
<dbReference type="GO" id="GO:0008237">
    <property type="term" value="F:metallopeptidase activity"/>
    <property type="evidence" value="ECO:0007669"/>
    <property type="project" value="UniProtKB-KW"/>
</dbReference>
<dbReference type="OrthoDB" id="9804482at2"/>
<keyword evidence="1" id="KW-0645">Protease</keyword>
<dbReference type="CDD" id="cd08071">
    <property type="entry name" value="MPN_DUF2466"/>
    <property type="match status" value="1"/>
</dbReference>
<organism evidence="7 8">
    <name type="scientific">Pedobacter heparinus (strain ATCC 13125 / DSM 2366 / CIP 104194 / JCM 7457 / NBRC 12017 / NCIMB 9290 / NRRL B-14731 / HIM 762-3)</name>
    <dbReference type="NCBI Taxonomy" id="485917"/>
    <lineage>
        <taxon>Bacteria</taxon>
        <taxon>Pseudomonadati</taxon>
        <taxon>Bacteroidota</taxon>
        <taxon>Sphingobacteriia</taxon>
        <taxon>Sphingobacteriales</taxon>
        <taxon>Sphingobacteriaceae</taxon>
        <taxon>Pedobacter</taxon>
    </lineage>
</organism>
<keyword evidence="8" id="KW-1185">Reference proteome</keyword>
<evidence type="ECO:0000256" key="4">
    <source>
        <dbReference type="ARBA" id="ARBA00022833"/>
    </source>
</evidence>
<keyword evidence="4" id="KW-0862">Zinc</keyword>
<evidence type="ECO:0000259" key="6">
    <source>
        <dbReference type="PROSITE" id="PS50249"/>
    </source>
</evidence>
<dbReference type="GO" id="GO:0046872">
    <property type="term" value="F:metal ion binding"/>
    <property type="evidence" value="ECO:0007669"/>
    <property type="project" value="UniProtKB-KW"/>
</dbReference>
<keyword evidence="3" id="KW-0378">Hydrolase</keyword>
<dbReference type="EMBL" id="CP001681">
    <property type="protein sequence ID" value="ACU04355.1"/>
    <property type="molecule type" value="Genomic_DNA"/>
</dbReference>
<dbReference type="KEGG" id="phe:Phep_2151"/>
<feature type="domain" description="MPN" evidence="6">
    <location>
        <begin position="27"/>
        <end position="152"/>
    </location>
</feature>
<dbReference type="AlphaFoldDB" id="C6XXT7"/>
<evidence type="ECO:0000256" key="1">
    <source>
        <dbReference type="ARBA" id="ARBA00022670"/>
    </source>
</evidence>
<reference evidence="7 8" key="1">
    <citation type="journal article" date="2009" name="Stand. Genomic Sci.">
        <title>Complete genome sequence of Pedobacter heparinus type strain (HIM 762-3).</title>
        <authorList>
            <person name="Han C."/>
            <person name="Spring S."/>
            <person name="Lapidus A."/>
            <person name="Del Rio T.G."/>
            <person name="Tice H."/>
            <person name="Copeland A."/>
            <person name="Cheng J.F."/>
            <person name="Lucas S."/>
            <person name="Chen F."/>
            <person name="Nolan M."/>
            <person name="Bruce D."/>
            <person name="Goodwin L."/>
            <person name="Pitluck S."/>
            <person name="Ivanova N."/>
            <person name="Mavromatis K."/>
            <person name="Mikhailova N."/>
            <person name="Pati A."/>
            <person name="Chen A."/>
            <person name="Palaniappan K."/>
            <person name="Land M."/>
            <person name="Hauser L."/>
            <person name="Chang Y.J."/>
            <person name="Jeffries C.C."/>
            <person name="Saunders E."/>
            <person name="Chertkov O."/>
            <person name="Brettin T."/>
            <person name="Goker M."/>
            <person name="Rohde M."/>
            <person name="Bristow J."/>
            <person name="Eisen J.A."/>
            <person name="Markowitz V."/>
            <person name="Hugenholtz P."/>
            <person name="Kyrpides N.C."/>
            <person name="Klenk H.P."/>
            <person name="Detter J.C."/>
        </authorList>
    </citation>
    <scope>NUCLEOTIDE SEQUENCE [LARGE SCALE GENOMIC DNA]</scope>
    <source>
        <strain evidence="8">ATCC 13125 / DSM 2366 / CIP 104194 / JCM 7457 / NBRC 12017 / NCIMB 9290 / NRRL B-14731 / HIM 762-3</strain>
    </source>
</reference>
<dbReference type="GO" id="GO:0006508">
    <property type="term" value="P:proteolysis"/>
    <property type="evidence" value="ECO:0007669"/>
    <property type="project" value="UniProtKB-KW"/>
</dbReference>
<dbReference type="InterPro" id="IPR025657">
    <property type="entry name" value="RadC_JAB"/>
</dbReference>
<dbReference type="InterPro" id="IPR001405">
    <property type="entry name" value="UPF0758"/>
</dbReference>
<dbReference type="STRING" id="485917.Phep_2151"/>
<accession>C6XXT7</accession>
<dbReference type="PANTHER" id="PTHR30471:SF3">
    <property type="entry name" value="UPF0758 PROTEIN YEES-RELATED"/>
    <property type="match status" value="1"/>
</dbReference>
<dbReference type="Pfam" id="PF04002">
    <property type="entry name" value="RadC"/>
    <property type="match status" value="1"/>
</dbReference>
<evidence type="ECO:0000256" key="5">
    <source>
        <dbReference type="ARBA" id="ARBA00023049"/>
    </source>
</evidence>
<dbReference type="eggNOG" id="COG2003">
    <property type="taxonomic scope" value="Bacteria"/>
</dbReference>